<feature type="region of interest" description="Disordered" evidence="1">
    <location>
        <begin position="295"/>
        <end position="330"/>
    </location>
</feature>
<accession>A0A423WT47</accession>
<sequence>MTTVMPARSAISNIIPSWEAGAYSSTSVPLSLLVIPVSPLASSTKSAISNEAVPSIKTTSSSGTISASASTTEARTPTLTVATPSSHTKLSSTSTTSSSDNQITLVVPTIASEPNTDNTKNKINSTLAIRLGLGLGIPLLVLLVVAVTACIYRRQRGRSYTEKPPTRHNVPELPQVSEADIAYRGGASQQHHHHGPPRNMSWPGWDPAGVSDEGIYDDNQMGYVSPLESQRYHRGHQVPWEGYEVYSGSPNWYLYPYQYQYQGYQGHGGTGPVFSPYENQEHMFQVPHVVQVPVQQPQEAPQNDQQHSAQDGSGPDTGIGEGGTTSLIEN</sequence>
<proteinExistence type="predicted"/>
<evidence type="ECO:0000313" key="3">
    <source>
        <dbReference type="EMBL" id="ROW06695.1"/>
    </source>
</evidence>
<gene>
    <name evidence="3" type="ORF">VPNG_06774</name>
</gene>
<keyword evidence="2" id="KW-1133">Transmembrane helix</keyword>
<comment type="caution">
    <text evidence="3">The sequence shown here is derived from an EMBL/GenBank/DDBJ whole genome shotgun (WGS) entry which is preliminary data.</text>
</comment>
<name>A0A423WT47_9PEZI</name>
<feature type="transmembrane region" description="Helical" evidence="2">
    <location>
        <begin position="127"/>
        <end position="152"/>
    </location>
</feature>
<evidence type="ECO:0000256" key="1">
    <source>
        <dbReference type="SAM" id="MobiDB-lite"/>
    </source>
</evidence>
<evidence type="ECO:0008006" key="5">
    <source>
        <dbReference type="Google" id="ProtNLM"/>
    </source>
</evidence>
<keyword evidence="4" id="KW-1185">Reference proteome</keyword>
<dbReference type="Proteomes" id="UP000285146">
    <property type="component" value="Unassembled WGS sequence"/>
</dbReference>
<dbReference type="STRING" id="1230097.A0A423WT47"/>
<protein>
    <recommendedName>
        <fullName evidence="5">Mid2 domain-containing protein</fullName>
    </recommendedName>
</protein>
<reference evidence="3 4" key="1">
    <citation type="submission" date="2015-09" db="EMBL/GenBank/DDBJ databases">
        <title>Host preference determinants of Valsa canker pathogens revealed by comparative genomics.</title>
        <authorList>
            <person name="Yin Z."/>
            <person name="Huang L."/>
        </authorList>
    </citation>
    <scope>NUCLEOTIDE SEQUENCE [LARGE SCALE GENOMIC DNA]</scope>
    <source>
        <strain evidence="3 4">SXYLt</strain>
    </source>
</reference>
<organism evidence="3 4">
    <name type="scientific">Cytospora leucostoma</name>
    <dbReference type="NCBI Taxonomy" id="1230097"/>
    <lineage>
        <taxon>Eukaryota</taxon>
        <taxon>Fungi</taxon>
        <taxon>Dikarya</taxon>
        <taxon>Ascomycota</taxon>
        <taxon>Pezizomycotina</taxon>
        <taxon>Sordariomycetes</taxon>
        <taxon>Sordariomycetidae</taxon>
        <taxon>Diaporthales</taxon>
        <taxon>Cytosporaceae</taxon>
        <taxon>Cytospora</taxon>
    </lineage>
</organism>
<evidence type="ECO:0000313" key="4">
    <source>
        <dbReference type="Proteomes" id="UP000285146"/>
    </source>
</evidence>
<dbReference type="EMBL" id="LKEB01000041">
    <property type="protein sequence ID" value="ROW06695.1"/>
    <property type="molecule type" value="Genomic_DNA"/>
</dbReference>
<dbReference type="AlphaFoldDB" id="A0A423WT47"/>
<evidence type="ECO:0000256" key="2">
    <source>
        <dbReference type="SAM" id="Phobius"/>
    </source>
</evidence>
<keyword evidence="2" id="KW-0812">Transmembrane</keyword>
<keyword evidence="2" id="KW-0472">Membrane</keyword>
<feature type="compositionally biased region" description="Low complexity" evidence="1">
    <location>
        <begin position="295"/>
        <end position="306"/>
    </location>
</feature>
<feature type="region of interest" description="Disordered" evidence="1">
    <location>
        <begin position="185"/>
        <end position="206"/>
    </location>
</feature>
<feature type="region of interest" description="Disordered" evidence="1">
    <location>
        <begin position="57"/>
        <end position="99"/>
    </location>
</feature>
<dbReference type="InParanoid" id="A0A423WT47"/>